<dbReference type="OrthoDB" id="495674at2"/>
<dbReference type="Gene3D" id="2.60.120.380">
    <property type="match status" value="1"/>
</dbReference>
<evidence type="ECO:0000256" key="1">
    <source>
        <dbReference type="SAM" id="MobiDB-lite"/>
    </source>
</evidence>
<feature type="signal peptide" evidence="2">
    <location>
        <begin position="1"/>
        <end position="19"/>
    </location>
</feature>
<dbReference type="RefSeq" id="WP_068134428.1">
    <property type="nucleotide sequence ID" value="NZ_AP014924.1"/>
</dbReference>
<feature type="compositionally biased region" description="Gly residues" evidence="1">
    <location>
        <begin position="164"/>
        <end position="177"/>
    </location>
</feature>
<dbReference type="AlphaFoldDB" id="A0A0K2SHT8"/>
<keyword evidence="4" id="KW-1185">Reference proteome</keyword>
<evidence type="ECO:0000313" key="3">
    <source>
        <dbReference type="EMBL" id="BAS26607.1"/>
    </source>
</evidence>
<evidence type="ECO:0008006" key="5">
    <source>
        <dbReference type="Google" id="ProtNLM"/>
    </source>
</evidence>
<dbReference type="EMBL" id="AP014924">
    <property type="protein sequence ID" value="BAS26607.1"/>
    <property type="molecule type" value="Genomic_DNA"/>
</dbReference>
<dbReference type="Proteomes" id="UP000065807">
    <property type="component" value="Chromosome"/>
</dbReference>
<evidence type="ECO:0000256" key="2">
    <source>
        <dbReference type="SAM" id="SignalP"/>
    </source>
</evidence>
<keyword evidence="2" id="KW-0732">Signal</keyword>
<feature type="region of interest" description="Disordered" evidence="1">
    <location>
        <begin position="196"/>
        <end position="223"/>
    </location>
</feature>
<proteinExistence type="predicted"/>
<feature type="region of interest" description="Disordered" evidence="1">
    <location>
        <begin position="155"/>
        <end position="180"/>
    </location>
</feature>
<accession>A0A0K2SHT8</accession>
<protein>
    <recommendedName>
        <fullName evidence="5">Peptidase C-terminal archaeal/bacterial domain-containing protein</fullName>
    </recommendedName>
</protein>
<organism evidence="3 4">
    <name type="scientific">Limnochorda pilosa</name>
    <dbReference type="NCBI Taxonomy" id="1555112"/>
    <lineage>
        <taxon>Bacteria</taxon>
        <taxon>Bacillati</taxon>
        <taxon>Bacillota</taxon>
        <taxon>Limnochordia</taxon>
        <taxon>Limnochordales</taxon>
        <taxon>Limnochordaceae</taxon>
        <taxon>Limnochorda</taxon>
    </lineage>
</organism>
<sequence length="223" mass="23014">MLLVGACAGLLGSAPVGLAAAAASGAGDAQAVPAGGSASWEAGAAGPADELVPGRSLERAFTVQDPRLDDDSPFHAYWFEARRGQRIELVMRSDEVDPYLWLYGPGGELLAGDDDSGPGPYDAAIRAQAPQDGTYRVLANTALGWQRGRYSLSLRLEDPPAGGPPGRDGAGAAGDGAGAALRARPRLPAALEELSNPVWGAHPGRGGCRRRASRGPRAPRFPR</sequence>
<evidence type="ECO:0000313" key="4">
    <source>
        <dbReference type="Proteomes" id="UP000065807"/>
    </source>
</evidence>
<feature type="chain" id="PRO_5039331626" description="Peptidase C-terminal archaeal/bacterial domain-containing protein" evidence="2">
    <location>
        <begin position="20"/>
        <end position="223"/>
    </location>
</feature>
<name>A0A0K2SHT8_LIMPI</name>
<dbReference type="STRING" id="1555112.LIP_0750"/>
<reference evidence="4" key="2">
    <citation type="journal article" date="2016" name="Int. J. Syst. Evol. Microbiol.">
        <title>Complete genome sequence and cell structure of Limnochorda pilosa, a Gram-negative spore-former within the phylum Firmicutes.</title>
        <authorList>
            <person name="Watanabe M."/>
            <person name="Kojima H."/>
            <person name="Fukui M."/>
        </authorList>
    </citation>
    <scope>NUCLEOTIDE SEQUENCE [LARGE SCALE GENOMIC DNA]</scope>
    <source>
        <strain evidence="4">HC45</strain>
    </source>
</reference>
<reference evidence="4" key="1">
    <citation type="submission" date="2015-07" db="EMBL/GenBank/DDBJ databases">
        <title>Complete genome sequence and phylogenetic analysis of Limnochorda pilosa.</title>
        <authorList>
            <person name="Watanabe M."/>
            <person name="Kojima H."/>
            <person name="Fukui M."/>
        </authorList>
    </citation>
    <scope>NUCLEOTIDE SEQUENCE [LARGE SCALE GENOMIC DNA]</scope>
    <source>
        <strain evidence="4">HC45</strain>
    </source>
</reference>
<dbReference type="KEGG" id="lpil:LIP_0750"/>
<gene>
    <name evidence="3" type="ORF">LIP_0750</name>
</gene>